<reference evidence="3" key="1">
    <citation type="submission" date="2024-06" db="EMBL/GenBank/DDBJ databases">
        <authorList>
            <person name="Sun Y."/>
        </authorList>
    </citation>
    <scope>NUCLEOTIDE SEQUENCE</scope>
    <source>
        <strain evidence="3">IGA1.0</strain>
    </source>
</reference>
<feature type="region of interest" description="Disordered" evidence="1">
    <location>
        <begin position="185"/>
        <end position="213"/>
    </location>
</feature>
<keyword evidence="2" id="KW-0732">Signal</keyword>
<evidence type="ECO:0000256" key="2">
    <source>
        <dbReference type="SAM" id="SignalP"/>
    </source>
</evidence>
<dbReference type="EMBL" id="CP157948">
    <property type="protein sequence ID" value="XBS89538.1"/>
    <property type="molecule type" value="Genomic_DNA"/>
</dbReference>
<organism evidence="3">
    <name type="scientific">Rhodanobacter sp. IGA1.0</name>
    <dbReference type="NCBI Taxonomy" id="3158582"/>
    <lineage>
        <taxon>Bacteria</taxon>
        <taxon>Pseudomonadati</taxon>
        <taxon>Pseudomonadota</taxon>
        <taxon>Gammaproteobacteria</taxon>
        <taxon>Lysobacterales</taxon>
        <taxon>Rhodanobacteraceae</taxon>
        <taxon>Rhodanobacter</taxon>
    </lineage>
</organism>
<dbReference type="AlphaFoldDB" id="A0AAU7QLS8"/>
<name>A0AAU7QLS8_9GAMM</name>
<feature type="signal peptide" evidence="2">
    <location>
        <begin position="1"/>
        <end position="23"/>
    </location>
</feature>
<evidence type="ECO:0000313" key="3">
    <source>
        <dbReference type="EMBL" id="XBS89538.1"/>
    </source>
</evidence>
<evidence type="ECO:0008006" key="4">
    <source>
        <dbReference type="Google" id="ProtNLM"/>
    </source>
</evidence>
<dbReference type="RefSeq" id="WP_325127951.1">
    <property type="nucleotide sequence ID" value="NZ_CP157948.1"/>
</dbReference>
<feature type="chain" id="PRO_5043403317" description="DUF4398 domain-containing protein" evidence="2">
    <location>
        <begin position="24"/>
        <end position="213"/>
    </location>
</feature>
<proteinExistence type="predicted"/>
<protein>
    <recommendedName>
        <fullName evidence="4">DUF4398 domain-containing protein</fullName>
    </recommendedName>
</protein>
<accession>A0AAU7QLS8</accession>
<evidence type="ECO:0000256" key="1">
    <source>
        <dbReference type="SAM" id="MobiDB-lite"/>
    </source>
</evidence>
<gene>
    <name evidence="3" type="ORF">ABNK63_14210</name>
</gene>
<sequence length="213" mass="23299">MRHSAIILATIALALATLGSAHARQDDIDINRLTGSLNQLASDPSLGAYAQAEQARARDAINRLAQAGSRERPHALYLAERRVDLAKTAAQVQDAQVKLTQLDREHDQILLDNSRRDAELARRELERQRLQYQLAQEEAARLQAQGLEYSQAADQARAEADRAKKLAAAQSKVARAAKRQAELAAQAAKALRSQMESADKPSATDAKPSGQHR</sequence>